<sequence length="340" mass="37726">MLDSLAYFHGEPATTAAFKVEPEDFQVTEILPFAPSGQGEHVFIQLQKRGENTLWAANALAQSLKVSPKLVSFAGLKDRQGVTSQWFSIQLPVSSKVSPASLALPSSLKVLQTVRHHKKLRRGVLKGNQFVITLKNISSVEALLERLDLIRNRGVPNYFGAQRFGHGGNNLTKAAQMFAGKRIKDREKRGLYLSAARSMLFNQVTSARFQNQLQQTLMVGDCVLLRGSHSFFVVEAIDDMLRARLKSGDIQISAPLFGDGDLSSSGTAREFEQAQLAAYPEFCEGLVRARLKQERRAILVFPEQIQWRVIDSSTLQLEFFLPAGCYATSVIRELANVCPS</sequence>
<evidence type="ECO:0000256" key="3">
    <source>
        <dbReference type="ARBA" id="ARBA00023235"/>
    </source>
</evidence>
<evidence type="ECO:0000313" key="7">
    <source>
        <dbReference type="Proteomes" id="UP000295565"/>
    </source>
</evidence>
<dbReference type="InterPro" id="IPR001656">
    <property type="entry name" value="PsdUridine_synth_TruD"/>
</dbReference>
<dbReference type="InterPro" id="IPR011760">
    <property type="entry name" value="PsdUridine_synth_TruD_insert"/>
</dbReference>
<dbReference type="GO" id="GO:0003723">
    <property type="term" value="F:RNA binding"/>
    <property type="evidence" value="ECO:0007669"/>
    <property type="project" value="InterPro"/>
</dbReference>
<dbReference type="EMBL" id="SMGD01000015">
    <property type="protein sequence ID" value="TCK47206.1"/>
    <property type="molecule type" value="Genomic_DNA"/>
</dbReference>
<dbReference type="InterPro" id="IPR020103">
    <property type="entry name" value="PsdUridine_synth_cat_dom_sf"/>
</dbReference>
<dbReference type="InterPro" id="IPR050170">
    <property type="entry name" value="TruD_pseudoU_synthase"/>
</dbReference>
<evidence type="ECO:0000256" key="2">
    <source>
        <dbReference type="ARBA" id="ARBA00022694"/>
    </source>
</evidence>
<keyword evidence="3 4" id="KW-0413">Isomerase</keyword>
<feature type="domain" description="TRUD" evidence="5">
    <location>
        <begin position="154"/>
        <end position="300"/>
    </location>
</feature>
<dbReference type="InterPro" id="IPR020119">
    <property type="entry name" value="PsdUridine_synth_TruD_CS"/>
</dbReference>
<dbReference type="PROSITE" id="PS01268">
    <property type="entry name" value="UPF0024"/>
    <property type="match status" value="1"/>
</dbReference>
<dbReference type="EC" id="5.4.99.27" evidence="4"/>
<protein>
    <recommendedName>
        <fullName evidence="4">tRNA pseudouridine synthase D</fullName>
        <ecNumber evidence="4">5.4.99.27</ecNumber>
    </recommendedName>
    <alternativeName>
        <fullName evidence="4">tRNA pseudouridine(13) synthase</fullName>
    </alternativeName>
    <alternativeName>
        <fullName evidence="4">tRNA pseudouridylate synthase D</fullName>
    </alternativeName>
    <alternativeName>
        <fullName evidence="4">tRNA-uridine isomerase D</fullName>
    </alternativeName>
</protein>
<accession>A0A4R1J9D5</accession>
<name>A0A4R1J9D5_9GAMM</name>
<evidence type="ECO:0000256" key="1">
    <source>
        <dbReference type="ARBA" id="ARBA00007953"/>
    </source>
</evidence>
<dbReference type="SUPFAM" id="SSF55120">
    <property type="entry name" value="Pseudouridine synthase"/>
    <property type="match status" value="1"/>
</dbReference>
<proteinExistence type="inferred from homology"/>
<dbReference type="OrthoDB" id="1550679at2"/>
<dbReference type="HAMAP" id="MF_01082">
    <property type="entry name" value="TruD"/>
    <property type="match status" value="1"/>
</dbReference>
<evidence type="ECO:0000259" key="5">
    <source>
        <dbReference type="PROSITE" id="PS50984"/>
    </source>
</evidence>
<evidence type="ECO:0000256" key="4">
    <source>
        <dbReference type="HAMAP-Rule" id="MF_01082"/>
    </source>
</evidence>
<dbReference type="AlphaFoldDB" id="A0A4R1J9D5"/>
<gene>
    <name evidence="4" type="primary">truD</name>
    <name evidence="6" type="ORF">EV690_2908</name>
</gene>
<dbReference type="Pfam" id="PF01142">
    <property type="entry name" value="TruD"/>
    <property type="match status" value="2"/>
</dbReference>
<dbReference type="Proteomes" id="UP000295565">
    <property type="component" value="Unassembled WGS sequence"/>
</dbReference>
<dbReference type="Gene3D" id="3.30.2340.10">
    <property type="entry name" value="TruD, insertion domain"/>
    <property type="match status" value="1"/>
</dbReference>
<dbReference type="GO" id="GO:0160150">
    <property type="term" value="F:tRNA pseudouridine(13) synthase activity"/>
    <property type="evidence" value="ECO:0007669"/>
    <property type="project" value="UniProtKB-EC"/>
</dbReference>
<organism evidence="6 7">
    <name type="scientific">Celerinatantimonas diazotrophica</name>
    <dbReference type="NCBI Taxonomy" id="412034"/>
    <lineage>
        <taxon>Bacteria</taxon>
        <taxon>Pseudomonadati</taxon>
        <taxon>Pseudomonadota</taxon>
        <taxon>Gammaproteobacteria</taxon>
        <taxon>Celerinatantimonadaceae</taxon>
        <taxon>Celerinatantimonas</taxon>
    </lineage>
</organism>
<comment type="catalytic activity">
    <reaction evidence="4">
        <text>uridine(13) in tRNA = pseudouridine(13) in tRNA</text>
        <dbReference type="Rhea" id="RHEA:42540"/>
        <dbReference type="Rhea" id="RHEA-COMP:10105"/>
        <dbReference type="Rhea" id="RHEA-COMP:10106"/>
        <dbReference type="ChEBI" id="CHEBI:65314"/>
        <dbReference type="ChEBI" id="CHEBI:65315"/>
        <dbReference type="EC" id="5.4.99.27"/>
    </reaction>
</comment>
<reference evidence="6 7" key="1">
    <citation type="submission" date="2019-03" db="EMBL/GenBank/DDBJ databases">
        <title>Genomic Encyclopedia of Type Strains, Phase IV (KMG-IV): sequencing the most valuable type-strain genomes for metagenomic binning, comparative biology and taxonomic classification.</title>
        <authorList>
            <person name="Goeker M."/>
        </authorList>
    </citation>
    <scope>NUCLEOTIDE SEQUENCE [LARGE SCALE GENOMIC DNA]</scope>
    <source>
        <strain evidence="6 7">DSM 18577</strain>
    </source>
</reference>
<dbReference type="PANTHER" id="PTHR47811">
    <property type="entry name" value="TRNA PSEUDOURIDINE SYNTHASE D"/>
    <property type="match status" value="1"/>
</dbReference>
<comment type="caution">
    <text evidence="6">The sequence shown here is derived from an EMBL/GenBank/DDBJ whole genome shotgun (WGS) entry which is preliminary data.</text>
</comment>
<dbReference type="CDD" id="cd02575">
    <property type="entry name" value="PseudoU_synth_EcTruD"/>
    <property type="match status" value="1"/>
</dbReference>
<comment type="function">
    <text evidence="4">Responsible for synthesis of pseudouridine from uracil-13 in transfer RNAs.</text>
</comment>
<dbReference type="GO" id="GO:0031119">
    <property type="term" value="P:tRNA pseudouridine synthesis"/>
    <property type="evidence" value="ECO:0007669"/>
    <property type="project" value="UniProtKB-UniRule"/>
</dbReference>
<dbReference type="InterPro" id="IPR043165">
    <property type="entry name" value="TruD_insert_sf"/>
</dbReference>
<dbReference type="InterPro" id="IPR042214">
    <property type="entry name" value="TruD_catalytic"/>
</dbReference>
<evidence type="ECO:0000313" key="6">
    <source>
        <dbReference type="EMBL" id="TCK47206.1"/>
    </source>
</evidence>
<dbReference type="RefSeq" id="WP_131913663.1">
    <property type="nucleotide sequence ID" value="NZ_OU594967.1"/>
</dbReference>
<dbReference type="GO" id="GO:0005829">
    <property type="term" value="C:cytosol"/>
    <property type="evidence" value="ECO:0007669"/>
    <property type="project" value="TreeGrafter"/>
</dbReference>
<keyword evidence="2 4" id="KW-0819">tRNA processing</keyword>
<dbReference type="PROSITE" id="PS50984">
    <property type="entry name" value="TRUD"/>
    <property type="match status" value="1"/>
</dbReference>
<dbReference type="PANTHER" id="PTHR47811:SF1">
    <property type="entry name" value="TRNA PSEUDOURIDINE SYNTHASE D"/>
    <property type="match status" value="1"/>
</dbReference>
<keyword evidence="7" id="KW-1185">Reference proteome</keyword>
<comment type="similarity">
    <text evidence="1 4">Belongs to the pseudouridine synthase TruD family.</text>
</comment>
<dbReference type="Gene3D" id="3.30.2350.20">
    <property type="entry name" value="TruD, catalytic domain"/>
    <property type="match status" value="1"/>
</dbReference>
<feature type="active site" description="Nucleophile" evidence="4">
    <location>
        <position position="78"/>
    </location>
</feature>